<evidence type="ECO:0000313" key="3">
    <source>
        <dbReference type="Proteomes" id="UP000190541"/>
    </source>
</evidence>
<feature type="transmembrane region" description="Helical" evidence="1">
    <location>
        <begin position="6"/>
        <end position="27"/>
    </location>
</feature>
<dbReference type="RefSeq" id="WP_079715299.1">
    <property type="nucleotide sequence ID" value="NZ_FUYS01000001.1"/>
</dbReference>
<dbReference type="InterPro" id="IPR021218">
    <property type="entry name" value="DUF2784"/>
</dbReference>
<keyword evidence="1" id="KW-0472">Membrane</keyword>
<evidence type="ECO:0000256" key="1">
    <source>
        <dbReference type="SAM" id="Phobius"/>
    </source>
</evidence>
<dbReference type="Proteomes" id="UP000190541">
    <property type="component" value="Unassembled WGS sequence"/>
</dbReference>
<reference evidence="2 3" key="1">
    <citation type="submission" date="2017-02" db="EMBL/GenBank/DDBJ databases">
        <authorList>
            <person name="Peterson S.W."/>
        </authorList>
    </citation>
    <scope>NUCLEOTIDE SEQUENCE [LARGE SCALE GENOMIC DNA]</scope>
    <source>
        <strain evidence="2 3">DSM 22899</strain>
    </source>
</reference>
<gene>
    <name evidence="2" type="ORF">SAMN05660226_00586</name>
</gene>
<evidence type="ECO:0000313" key="2">
    <source>
        <dbReference type="EMBL" id="SKB29882.1"/>
    </source>
</evidence>
<proteinExistence type="predicted"/>
<keyword evidence="1" id="KW-0812">Transmembrane</keyword>
<sequence length="126" mass="14350">MIWLKVLDSFFTLLHVLIIGFNLLGWIWPSTRRLHLYAVLITAASWLLLGIWYGIGYCPITDWQWQVKTKLGENNLPDSFIKYQVDTFTGTSIDAGLVDSVTAISFAVVSVLSVYLNILDRKKQRG</sequence>
<protein>
    <recommendedName>
        <fullName evidence="4">DUF2784 domain-containing protein</fullName>
    </recommendedName>
</protein>
<feature type="transmembrane region" description="Helical" evidence="1">
    <location>
        <begin position="101"/>
        <end position="119"/>
    </location>
</feature>
<feature type="transmembrane region" description="Helical" evidence="1">
    <location>
        <begin position="34"/>
        <end position="55"/>
    </location>
</feature>
<dbReference type="STRING" id="623280.SAMN05660226_00586"/>
<accession>A0A1T5A4E8</accession>
<keyword evidence="3" id="KW-1185">Reference proteome</keyword>
<organism evidence="2 3">
    <name type="scientific">Parapedobacter luteus</name>
    <dbReference type="NCBI Taxonomy" id="623280"/>
    <lineage>
        <taxon>Bacteria</taxon>
        <taxon>Pseudomonadati</taxon>
        <taxon>Bacteroidota</taxon>
        <taxon>Sphingobacteriia</taxon>
        <taxon>Sphingobacteriales</taxon>
        <taxon>Sphingobacteriaceae</taxon>
        <taxon>Parapedobacter</taxon>
    </lineage>
</organism>
<dbReference type="Pfam" id="PF10861">
    <property type="entry name" value="DUF2784"/>
    <property type="match status" value="1"/>
</dbReference>
<dbReference type="AlphaFoldDB" id="A0A1T5A4E8"/>
<dbReference type="OrthoDB" id="9813998at2"/>
<dbReference type="EMBL" id="FUYS01000001">
    <property type="protein sequence ID" value="SKB29882.1"/>
    <property type="molecule type" value="Genomic_DNA"/>
</dbReference>
<keyword evidence="1" id="KW-1133">Transmembrane helix</keyword>
<name>A0A1T5A4E8_9SPHI</name>
<evidence type="ECO:0008006" key="4">
    <source>
        <dbReference type="Google" id="ProtNLM"/>
    </source>
</evidence>